<evidence type="ECO:0000256" key="2">
    <source>
        <dbReference type="ARBA" id="ARBA00007843"/>
    </source>
</evidence>
<keyword evidence="8" id="KW-0325">Glycoprotein</keyword>
<accession>A0A444E100</accession>
<keyword evidence="3" id="KW-1003">Cell membrane</keyword>
<gene>
    <name evidence="13" type="ORF">BHM03_00010259</name>
</gene>
<evidence type="ECO:0000256" key="5">
    <source>
        <dbReference type="ARBA" id="ARBA00022729"/>
    </source>
</evidence>
<feature type="compositionally biased region" description="Low complexity" evidence="11">
    <location>
        <begin position="175"/>
        <end position="244"/>
    </location>
</feature>
<dbReference type="SUPFAM" id="SSF82153">
    <property type="entry name" value="FAS1 domain"/>
    <property type="match status" value="1"/>
</dbReference>
<dbReference type="Gene3D" id="2.30.180.10">
    <property type="entry name" value="FAS1 domain"/>
    <property type="match status" value="1"/>
</dbReference>
<dbReference type="InterPro" id="IPR000782">
    <property type="entry name" value="FAS1_domain"/>
</dbReference>
<protein>
    <submittedName>
        <fullName evidence="13">Uncharacterized protein</fullName>
    </submittedName>
</protein>
<dbReference type="EMBL" id="KV875627">
    <property type="protein sequence ID" value="RZR72085.1"/>
    <property type="molecule type" value="Genomic_DNA"/>
</dbReference>
<sequence length="295" mass="29388">MAGQPTLLLFLPFLLLFPLAASHNITTMLAKFSDFSTFSDLLTRTQVASDINSRKTITVLAVNNDAMSSASGQPTDALKKILSLHVVLDYYDGDKIHKLPNRSAILTTLFQSSGVASDRSGFLNVTDMDDGQVSLGSAVPGSSLDANFVKVLETQPYNISVLQISSVIVPPGLSDGAAPKASPAPSKSAAPSLAPSGAAASPASNATSPSADSSNATSPSADSSNATSPSADSPTSGAPATSPAEAMAVDGTPAGAPSDVADGPAGDSSAADGLTVGGGAAAAMGFALLGCLWMS</sequence>
<evidence type="ECO:0000256" key="7">
    <source>
        <dbReference type="ARBA" id="ARBA00023136"/>
    </source>
</evidence>
<dbReference type="InterPro" id="IPR033254">
    <property type="entry name" value="Plant_FLA"/>
</dbReference>
<dbReference type="InterPro" id="IPR036378">
    <property type="entry name" value="FAS1_dom_sf"/>
</dbReference>
<name>A0A444E100_ENSVE</name>
<keyword evidence="5 12" id="KW-0732">Signal</keyword>
<dbReference type="Proteomes" id="UP000290560">
    <property type="component" value="Unassembled WGS sequence"/>
</dbReference>
<feature type="signal peptide" evidence="12">
    <location>
        <begin position="1"/>
        <end position="22"/>
    </location>
</feature>
<keyword evidence="7" id="KW-0472">Membrane</keyword>
<comment type="subcellular location">
    <subcellularLocation>
        <location evidence="1">Cell membrane</location>
        <topology evidence="1">Lipid-anchor</topology>
        <topology evidence="1">GPI-anchor</topology>
    </subcellularLocation>
</comment>
<evidence type="ECO:0000256" key="1">
    <source>
        <dbReference type="ARBA" id="ARBA00004609"/>
    </source>
</evidence>
<evidence type="ECO:0000256" key="3">
    <source>
        <dbReference type="ARBA" id="ARBA00022475"/>
    </source>
</evidence>
<comment type="function">
    <text evidence="10">May be a cell surface adhesion protein.</text>
</comment>
<dbReference type="FunFam" id="2.30.180.10:FF:000015">
    <property type="entry name" value="Fasciclin-like arabinogalactan protein 3"/>
    <property type="match status" value="1"/>
</dbReference>
<evidence type="ECO:0000256" key="10">
    <source>
        <dbReference type="ARBA" id="ARBA00024686"/>
    </source>
</evidence>
<evidence type="ECO:0000256" key="4">
    <source>
        <dbReference type="ARBA" id="ARBA00022622"/>
    </source>
</evidence>
<evidence type="ECO:0000256" key="12">
    <source>
        <dbReference type="SAM" id="SignalP"/>
    </source>
</evidence>
<evidence type="ECO:0000313" key="13">
    <source>
        <dbReference type="EMBL" id="RZR72085.1"/>
    </source>
</evidence>
<dbReference type="PROSITE" id="PS50213">
    <property type="entry name" value="FAS1"/>
    <property type="match status" value="1"/>
</dbReference>
<proteinExistence type="inferred from homology"/>
<comment type="similarity">
    <text evidence="2">Belongs to the fasciclin-like AGP family.</text>
</comment>
<dbReference type="Pfam" id="PF02469">
    <property type="entry name" value="Fasciclin"/>
    <property type="match status" value="1"/>
</dbReference>
<feature type="compositionally biased region" description="Low complexity" evidence="11">
    <location>
        <begin position="258"/>
        <end position="274"/>
    </location>
</feature>
<evidence type="ECO:0000256" key="11">
    <source>
        <dbReference type="SAM" id="MobiDB-lite"/>
    </source>
</evidence>
<keyword evidence="4" id="KW-0336">GPI-anchor</keyword>
<dbReference type="GO" id="GO:0098552">
    <property type="term" value="C:side of membrane"/>
    <property type="evidence" value="ECO:0007669"/>
    <property type="project" value="UniProtKB-KW"/>
</dbReference>
<keyword evidence="9" id="KW-0449">Lipoprotein</keyword>
<reference evidence="13" key="1">
    <citation type="journal article" date="2018" name="Data Brief">
        <title>Genome sequence data from 17 accessions of Ensete ventricosum, a staple food crop for millions in Ethiopia.</title>
        <authorList>
            <person name="Yemataw Z."/>
            <person name="Muzemil S."/>
            <person name="Ambachew D."/>
            <person name="Tripathi L."/>
            <person name="Tesfaye K."/>
            <person name="Chala A."/>
            <person name="Farbos A."/>
            <person name="O'Neill P."/>
            <person name="Moore K."/>
            <person name="Grant M."/>
            <person name="Studholme D.J."/>
        </authorList>
    </citation>
    <scope>NUCLEOTIDE SEQUENCE [LARGE SCALE GENOMIC DNA]</scope>
    <source>
        <tissue evidence="13">Leaf</tissue>
    </source>
</reference>
<evidence type="ECO:0000256" key="9">
    <source>
        <dbReference type="ARBA" id="ARBA00023288"/>
    </source>
</evidence>
<keyword evidence="6" id="KW-0654">Proteoglycan</keyword>
<dbReference type="PANTHER" id="PTHR32382">
    <property type="entry name" value="FASCICLIN-LIKE ARABINOGALACTAN PROTEIN"/>
    <property type="match status" value="1"/>
</dbReference>
<evidence type="ECO:0000256" key="6">
    <source>
        <dbReference type="ARBA" id="ARBA00022974"/>
    </source>
</evidence>
<dbReference type="GO" id="GO:0005886">
    <property type="term" value="C:plasma membrane"/>
    <property type="evidence" value="ECO:0007669"/>
    <property type="project" value="UniProtKB-SubCell"/>
</dbReference>
<dbReference type="AlphaFoldDB" id="A0A444E100"/>
<evidence type="ECO:0000256" key="8">
    <source>
        <dbReference type="ARBA" id="ARBA00023180"/>
    </source>
</evidence>
<feature type="region of interest" description="Disordered" evidence="11">
    <location>
        <begin position="175"/>
        <end position="275"/>
    </location>
</feature>
<feature type="chain" id="PRO_5043321694" evidence="12">
    <location>
        <begin position="23"/>
        <end position="295"/>
    </location>
</feature>
<dbReference type="PANTHER" id="PTHR32382:SF88">
    <property type="entry name" value="OS02G0461500 PROTEIN"/>
    <property type="match status" value="1"/>
</dbReference>
<organism evidence="13">
    <name type="scientific">Ensete ventricosum</name>
    <name type="common">Abyssinian banana</name>
    <name type="synonym">Musa ensete</name>
    <dbReference type="NCBI Taxonomy" id="4639"/>
    <lineage>
        <taxon>Eukaryota</taxon>
        <taxon>Viridiplantae</taxon>
        <taxon>Streptophyta</taxon>
        <taxon>Embryophyta</taxon>
        <taxon>Tracheophyta</taxon>
        <taxon>Spermatophyta</taxon>
        <taxon>Magnoliopsida</taxon>
        <taxon>Liliopsida</taxon>
        <taxon>Zingiberales</taxon>
        <taxon>Musaceae</taxon>
        <taxon>Ensete</taxon>
    </lineage>
</organism>